<keyword evidence="3" id="KW-1003">Cell membrane</keyword>
<dbReference type="OrthoDB" id="2360475at2"/>
<reference evidence="9 10" key="1">
    <citation type="submission" date="2024-01" db="EMBL/GenBank/DDBJ databases">
        <title>Complete Genome Sequence of Alkalicoccus halolimnae BZ-SZ-XJ29T, a Moderately Halophilic Bacterium Isolated from a Salt Lake.</title>
        <authorList>
            <person name="Zhao B."/>
        </authorList>
    </citation>
    <scope>NUCLEOTIDE SEQUENCE [LARGE SCALE GENOMIC DNA]</scope>
    <source>
        <strain evidence="9 10">BZ-SZ-XJ29</strain>
    </source>
</reference>
<evidence type="ECO:0000313" key="10">
    <source>
        <dbReference type="Proteomes" id="UP000321816"/>
    </source>
</evidence>
<evidence type="ECO:0000313" key="9">
    <source>
        <dbReference type="EMBL" id="WWD78798.1"/>
    </source>
</evidence>
<comment type="similarity">
    <text evidence="2">Belongs to the CpsC/CapA family.</text>
</comment>
<sequence length="248" mass="26957">MKSPIDFLEILSILKRRIRLIVLMTFSITAAAGLMTYYLVTPMYEASTQILVNQPPSEGEAFSSRELETSRELIETYNTIITSSRILDPTLQQLGLEQSRSELSSQITVRGEGESQVLRITVEDSNQAEAADIANTLASVFQEEVPQIMNINNVSSLAEAEVEGNPSPISPNIGLNMGAAFIVTLGLGIGITMFLELLDNTIKSEADIENELNISVLGQVSTVNVENRPDLEVLSSAEKSQGSETYGA</sequence>
<feature type="transmembrane region" description="Helical" evidence="7">
    <location>
        <begin position="173"/>
        <end position="195"/>
    </location>
</feature>
<dbReference type="InterPro" id="IPR003856">
    <property type="entry name" value="LPS_length_determ_N"/>
</dbReference>
<accession>A0A5C7FNC4</accession>
<dbReference type="GO" id="GO:0005886">
    <property type="term" value="C:plasma membrane"/>
    <property type="evidence" value="ECO:0007669"/>
    <property type="project" value="UniProtKB-SubCell"/>
</dbReference>
<protein>
    <submittedName>
        <fullName evidence="9">Wzz/FepE/Etk N-terminal domain-containing protein</fullName>
    </submittedName>
</protein>
<dbReference type="EMBL" id="CP144914">
    <property type="protein sequence ID" value="WWD78798.1"/>
    <property type="molecule type" value="Genomic_DNA"/>
</dbReference>
<dbReference type="AlphaFoldDB" id="A0A5C7FNC4"/>
<dbReference type="InterPro" id="IPR050445">
    <property type="entry name" value="Bact_polysacc_biosynth/exp"/>
</dbReference>
<dbReference type="Proteomes" id="UP000321816">
    <property type="component" value="Chromosome"/>
</dbReference>
<dbReference type="GO" id="GO:0004713">
    <property type="term" value="F:protein tyrosine kinase activity"/>
    <property type="evidence" value="ECO:0007669"/>
    <property type="project" value="TreeGrafter"/>
</dbReference>
<gene>
    <name evidence="9" type="ORF">FTX54_010195</name>
</gene>
<evidence type="ECO:0000259" key="8">
    <source>
        <dbReference type="Pfam" id="PF02706"/>
    </source>
</evidence>
<evidence type="ECO:0000256" key="7">
    <source>
        <dbReference type="SAM" id="Phobius"/>
    </source>
</evidence>
<keyword evidence="10" id="KW-1185">Reference proteome</keyword>
<evidence type="ECO:0000256" key="3">
    <source>
        <dbReference type="ARBA" id="ARBA00022475"/>
    </source>
</evidence>
<organism evidence="9 10">
    <name type="scientific">Alkalicoccus halolimnae</name>
    <dbReference type="NCBI Taxonomy" id="1667239"/>
    <lineage>
        <taxon>Bacteria</taxon>
        <taxon>Bacillati</taxon>
        <taxon>Bacillota</taxon>
        <taxon>Bacilli</taxon>
        <taxon>Bacillales</taxon>
        <taxon>Bacillaceae</taxon>
        <taxon>Alkalicoccus</taxon>
    </lineage>
</organism>
<evidence type="ECO:0000256" key="1">
    <source>
        <dbReference type="ARBA" id="ARBA00004651"/>
    </source>
</evidence>
<comment type="subcellular location">
    <subcellularLocation>
        <location evidence="1">Cell membrane</location>
        <topology evidence="1">Multi-pass membrane protein</topology>
    </subcellularLocation>
</comment>
<name>A0A5C7FNC4_9BACI</name>
<evidence type="ECO:0000256" key="4">
    <source>
        <dbReference type="ARBA" id="ARBA00022692"/>
    </source>
</evidence>
<proteinExistence type="inferred from homology"/>
<evidence type="ECO:0000256" key="5">
    <source>
        <dbReference type="ARBA" id="ARBA00022989"/>
    </source>
</evidence>
<evidence type="ECO:0000256" key="6">
    <source>
        <dbReference type="ARBA" id="ARBA00023136"/>
    </source>
</evidence>
<dbReference type="Pfam" id="PF02706">
    <property type="entry name" value="Wzz"/>
    <property type="match status" value="1"/>
</dbReference>
<feature type="transmembrane region" description="Helical" evidence="7">
    <location>
        <begin position="20"/>
        <end position="40"/>
    </location>
</feature>
<feature type="domain" description="Polysaccharide chain length determinant N-terminal" evidence="8">
    <location>
        <begin position="5"/>
        <end position="94"/>
    </location>
</feature>
<keyword evidence="4 7" id="KW-0812">Transmembrane</keyword>
<keyword evidence="6 7" id="KW-0472">Membrane</keyword>
<dbReference type="RefSeq" id="WP_147802486.1">
    <property type="nucleotide sequence ID" value="NZ_CP144914.1"/>
</dbReference>
<dbReference type="PANTHER" id="PTHR32309">
    <property type="entry name" value="TYROSINE-PROTEIN KINASE"/>
    <property type="match status" value="1"/>
</dbReference>
<dbReference type="KEGG" id="ahal:FTX54_010195"/>
<evidence type="ECO:0000256" key="2">
    <source>
        <dbReference type="ARBA" id="ARBA00006683"/>
    </source>
</evidence>
<dbReference type="PANTHER" id="PTHR32309:SF13">
    <property type="entry name" value="FERRIC ENTEROBACTIN TRANSPORT PROTEIN FEPE"/>
    <property type="match status" value="1"/>
</dbReference>
<keyword evidence="5 7" id="KW-1133">Transmembrane helix</keyword>